<dbReference type="Pfam" id="PF00931">
    <property type="entry name" value="NB-ARC"/>
    <property type="match status" value="1"/>
</dbReference>
<comment type="similarity">
    <text evidence="1">Belongs to the disease resistance NB-LRR family.</text>
</comment>
<dbReference type="Gene3D" id="3.80.10.10">
    <property type="entry name" value="Ribonuclease Inhibitor"/>
    <property type="match status" value="1"/>
</dbReference>
<dbReference type="Gene3D" id="1.10.8.430">
    <property type="entry name" value="Helical domain of apoptotic protease-activating factors"/>
    <property type="match status" value="1"/>
</dbReference>
<protein>
    <submittedName>
        <fullName evidence="11">Uncharacterized protein</fullName>
    </submittedName>
</protein>
<dbReference type="FunFam" id="1.10.10.10:FF:000322">
    <property type="entry name" value="Probable disease resistance protein At1g63360"/>
    <property type="match status" value="1"/>
</dbReference>
<dbReference type="InterPro" id="IPR042197">
    <property type="entry name" value="Apaf_helical"/>
</dbReference>
<feature type="domain" description="Disease resistance protein winged helix" evidence="9">
    <location>
        <begin position="339"/>
        <end position="412"/>
    </location>
</feature>
<evidence type="ECO:0000256" key="4">
    <source>
        <dbReference type="ARBA" id="ARBA00022741"/>
    </source>
</evidence>
<dbReference type="InterPro" id="IPR036388">
    <property type="entry name" value="WH-like_DNA-bd_sf"/>
</dbReference>
<evidence type="ECO:0000313" key="12">
    <source>
        <dbReference type="Proteomes" id="UP000636709"/>
    </source>
</evidence>
<evidence type="ECO:0000259" key="7">
    <source>
        <dbReference type="Pfam" id="PF00931"/>
    </source>
</evidence>
<dbReference type="InterPro" id="IPR041118">
    <property type="entry name" value="Rx_N"/>
</dbReference>
<evidence type="ECO:0000259" key="9">
    <source>
        <dbReference type="Pfam" id="PF23559"/>
    </source>
</evidence>
<keyword evidence="5" id="KW-0611">Plant defense</keyword>
<evidence type="ECO:0000256" key="1">
    <source>
        <dbReference type="ARBA" id="ARBA00008894"/>
    </source>
</evidence>
<keyword evidence="12" id="KW-1185">Reference proteome</keyword>
<dbReference type="InterPro" id="IPR044974">
    <property type="entry name" value="Disease_R_plants"/>
</dbReference>
<dbReference type="GO" id="GO:0009626">
    <property type="term" value="P:plant-type hypersensitive response"/>
    <property type="evidence" value="ECO:0007669"/>
    <property type="project" value="UniProtKB-ARBA"/>
</dbReference>
<evidence type="ECO:0000259" key="8">
    <source>
        <dbReference type="Pfam" id="PF18052"/>
    </source>
</evidence>
<dbReference type="AlphaFoldDB" id="A0A835B512"/>
<evidence type="ECO:0000256" key="6">
    <source>
        <dbReference type="ARBA" id="ARBA00023054"/>
    </source>
</evidence>
<feature type="domain" description="Disease resistance R13L4/SHOC-2-like LRR" evidence="10">
    <location>
        <begin position="460"/>
        <end position="825"/>
    </location>
</feature>
<proteinExistence type="inferred from homology"/>
<dbReference type="CDD" id="cd14798">
    <property type="entry name" value="RX-CC_like"/>
    <property type="match status" value="1"/>
</dbReference>
<dbReference type="InterPro" id="IPR058922">
    <property type="entry name" value="WHD_DRP"/>
</dbReference>
<feature type="domain" description="NB-ARC" evidence="7">
    <location>
        <begin position="146"/>
        <end position="237"/>
    </location>
</feature>
<dbReference type="InterPro" id="IPR027417">
    <property type="entry name" value="P-loop_NTPase"/>
</dbReference>
<dbReference type="PANTHER" id="PTHR23155:SF1116">
    <property type="entry name" value="OS12G0273300 PROTEIN"/>
    <property type="match status" value="1"/>
</dbReference>
<dbReference type="OrthoDB" id="686237at2759"/>
<keyword evidence="6" id="KW-0175">Coiled coil</keyword>
<accession>A0A835B512</accession>
<dbReference type="EMBL" id="JACEFO010002091">
    <property type="protein sequence ID" value="KAF8685264.1"/>
    <property type="molecule type" value="Genomic_DNA"/>
</dbReference>
<dbReference type="PRINTS" id="PR00364">
    <property type="entry name" value="DISEASERSIST"/>
</dbReference>
<evidence type="ECO:0000256" key="3">
    <source>
        <dbReference type="ARBA" id="ARBA00022737"/>
    </source>
</evidence>
<dbReference type="SUPFAM" id="SSF52058">
    <property type="entry name" value="L domain-like"/>
    <property type="match status" value="1"/>
</dbReference>
<organism evidence="11 12">
    <name type="scientific">Digitaria exilis</name>
    <dbReference type="NCBI Taxonomy" id="1010633"/>
    <lineage>
        <taxon>Eukaryota</taxon>
        <taxon>Viridiplantae</taxon>
        <taxon>Streptophyta</taxon>
        <taxon>Embryophyta</taxon>
        <taxon>Tracheophyta</taxon>
        <taxon>Spermatophyta</taxon>
        <taxon>Magnoliopsida</taxon>
        <taxon>Liliopsida</taxon>
        <taxon>Poales</taxon>
        <taxon>Poaceae</taxon>
        <taxon>PACMAD clade</taxon>
        <taxon>Panicoideae</taxon>
        <taxon>Panicodae</taxon>
        <taxon>Paniceae</taxon>
        <taxon>Anthephorinae</taxon>
        <taxon>Digitaria</taxon>
    </lineage>
</organism>
<dbReference type="InterPro" id="IPR002182">
    <property type="entry name" value="NB-ARC"/>
</dbReference>
<dbReference type="SUPFAM" id="SSF52540">
    <property type="entry name" value="P-loop containing nucleoside triphosphate hydrolases"/>
    <property type="match status" value="1"/>
</dbReference>
<comment type="caution">
    <text evidence="11">The sequence shown here is derived from an EMBL/GenBank/DDBJ whole genome shotgun (WGS) entry which is preliminary data.</text>
</comment>
<feature type="domain" description="Disease resistance N-terminal" evidence="8">
    <location>
        <begin position="8"/>
        <end position="90"/>
    </location>
</feature>
<dbReference type="Gene3D" id="1.10.10.10">
    <property type="entry name" value="Winged helix-like DNA-binding domain superfamily/Winged helix DNA-binding domain"/>
    <property type="match status" value="1"/>
</dbReference>
<dbReference type="InterPro" id="IPR032675">
    <property type="entry name" value="LRR_dom_sf"/>
</dbReference>
<dbReference type="GO" id="GO:0002758">
    <property type="term" value="P:innate immune response-activating signaling pathway"/>
    <property type="evidence" value="ECO:0007669"/>
    <property type="project" value="UniProtKB-ARBA"/>
</dbReference>
<dbReference type="Gene3D" id="1.20.5.4130">
    <property type="match status" value="1"/>
</dbReference>
<dbReference type="Proteomes" id="UP000636709">
    <property type="component" value="Unassembled WGS sequence"/>
</dbReference>
<evidence type="ECO:0000259" key="10">
    <source>
        <dbReference type="Pfam" id="PF23598"/>
    </source>
</evidence>
<name>A0A835B512_9POAL</name>
<keyword evidence="2" id="KW-0433">Leucine-rich repeat</keyword>
<dbReference type="Pfam" id="PF18052">
    <property type="entry name" value="Rx_N"/>
    <property type="match status" value="1"/>
</dbReference>
<evidence type="ECO:0000313" key="11">
    <source>
        <dbReference type="EMBL" id="KAF8685264.1"/>
    </source>
</evidence>
<evidence type="ECO:0000256" key="2">
    <source>
        <dbReference type="ARBA" id="ARBA00022614"/>
    </source>
</evidence>
<reference evidence="11" key="1">
    <citation type="submission" date="2020-07" db="EMBL/GenBank/DDBJ databases">
        <title>Genome sequence and genetic diversity analysis of an under-domesticated orphan crop, white fonio (Digitaria exilis).</title>
        <authorList>
            <person name="Bennetzen J.L."/>
            <person name="Chen S."/>
            <person name="Ma X."/>
            <person name="Wang X."/>
            <person name="Yssel A.E.J."/>
            <person name="Chaluvadi S.R."/>
            <person name="Johnson M."/>
            <person name="Gangashetty P."/>
            <person name="Hamidou F."/>
            <person name="Sanogo M.D."/>
            <person name="Zwaenepoel A."/>
            <person name="Wallace J."/>
            <person name="Van De Peer Y."/>
            <person name="Van Deynze A."/>
        </authorList>
    </citation>
    <scope>NUCLEOTIDE SEQUENCE</scope>
    <source>
        <tissue evidence="11">Leaves</tissue>
    </source>
</reference>
<dbReference type="InterPro" id="IPR055414">
    <property type="entry name" value="LRR_R13L4/SHOC2-like"/>
</dbReference>
<keyword evidence="4" id="KW-0547">Nucleotide-binding</keyword>
<dbReference type="Gene3D" id="3.40.50.300">
    <property type="entry name" value="P-loop containing nucleotide triphosphate hydrolases"/>
    <property type="match status" value="1"/>
</dbReference>
<evidence type="ECO:0000256" key="5">
    <source>
        <dbReference type="ARBA" id="ARBA00022821"/>
    </source>
</evidence>
<dbReference type="Pfam" id="PF23598">
    <property type="entry name" value="LRR_14"/>
    <property type="match status" value="1"/>
</dbReference>
<keyword evidence="3" id="KW-0677">Repeat</keyword>
<dbReference type="GO" id="GO:0042742">
    <property type="term" value="P:defense response to bacterium"/>
    <property type="evidence" value="ECO:0007669"/>
    <property type="project" value="UniProtKB-ARBA"/>
</dbReference>
<dbReference type="InterPro" id="IPR038005">
    <property type="entry name" value="RX-like_CC"/>
</dbReference>
<sequence>MEIVTGALPSVVTKLGELLAGEYNLQKGVKGEIRFLQSELESMQGALEKVSNTPADELDIQDKIWARDLRELSYDIEDSIDMFMVRVKGNGPTAAQPHGISKFIDRSVGLFRKAKDRHKIAAEIRDIKSRVEEVAKRHDRYRIINNDVVKPVRDMFSQVTNRNSNVSTNAIDKLRKFLQTKRYFTVVDDIWDISVWKMIRCALVETNKGCKIITTTRILNVAKQIGGSYKLKSLSLESSRILFYRRICGNDHKNRLDVELVQVSDKILKKCAGVPLAIITMASLLASKGRNKMEWYEVYNSIGAGIENSLDVESMRKILLLSYYYMPSYLRTCFLYLSVFPEDCRIDKDRLIWMWIAEGFIKYEKQGESLFKLGVSYFNELINKSMIQPLYDQRYNATIDSCRVHDMILDLICSLSSEENFVTILNDACHTSPSKRVRRLSLQSNNVDPDMDRVTMNLQQVRSVVAFPSATNLLPTFQSFRVLRVLDLESCGLSQGCSASLKYLGNLFHLRFLGLRLSNVSKLPEELGNLRFLQTLSISEWNHGVCSLPTAIVQLRNLVCLRIIRGYEYAPKLIGSLTSLEELSSFYIYTSTDIEELVHLVQLREVWIGLQDVRNDSLEKSLVECLNRLQKIQVLGIVGQYGGWSLDGWVGSPNLRRLELQGCRFTALPTWMNPSFLSDLHFLRINVEEIRQEDLETLGKLPTLGFLRLDVRGWTNLGTPARYTIGACSFPCLVECKLYGLDRPLMFREGAMPRLRTLKFILPARAVMTEIAASDSGFDLSLRNLASLKFVAVYFGLAPASMEERDQVEAYLKDQAEMHPNHPTLNIYQ</sequence>
<dbReference type="Pfam" id="PF23559">
    <property type="entry name" value="WHD_DRP"/>
    <property type="match status" value="1"/>
</dbReference>
<gene>
    <name evidence="11" type="ORF">HU200_044086</name>
</gene>
<dbReference type="PANTHER" id="PTHR23155">
    <property type="entry name" value="DISEASE RESISTANCE PROTEIN RP"/>
    <property type="match status" value="1"/>
</dbReference>
<dbReference type="GO" id="GO:0043531">
    <property type="term" value="F:ADP binding"/>
    <property type="evidence" value="ECO:0007669"/>
    <property type="project" value="InterPro"/>
</dbReference>